<gene>
    <name evidence="1" type="ORF">VZ94_00845</name>
</gene>
<dbReference type="RefSeq" id="WP_045777769.1">
    <property type="nucleotide sequence ID" value="NZ_LAJX01000007.1"/>
</dbReference>
<proteinExistence type="predicted"/>
<dbReference type="EMBL" id="LAJX01000007">
    <property type="protein sequence ID" value="KJV07998.1"/>
    <property type="molecule type" value="Genomic_DNA"/>
</dbReference>
<evidence type="ECO:0000313" key="2">
    <source>
        <dbReference type="Proteomes" id="UP000033684"/>
    </source>
</evidence>
<keyword evidence="2" id="KW-1185">Reference proteome</keyword>
<reference evidence="2" key="1">
    <citation type="submission" date="2015-03" db="EMBL/GenBank/DDBJ databases">
        <title>Draft genome sequence of a novel methanotroph (Sn10-6) isolated from flooded ricefield rhizosphere in India.</title>
        <authorList>
            <person name="Pandit P.S."/>
            <person name="Pore S.D."/>
            <person name="Arora P."/>
            <person name="Kapse N.G."/>
            <person name="Dhakephalkar P.K."/>
            <person name="Rahalkar M.C."/>
        </authorList>
    </citation>
    <scope>NUCLEOTIDE SEQUENCE [LARGE SCALE GENOMIC DNA]</scope>
    <source>
        <strain evidence="2">Sn10-6</strain>
    </source>
</reference>
<reference evidence="1 2" key="2">
    <citation type="journal article" date="2016" name="Microb. Ecol.">
        <title>Genome Characteristics of a Novel Type I Methanotroph (Sn10-6) Isolated from a Flooded Indian Rice Field.</title>
        <authorList>
            <person name="Rahalkar M.C."/>
            <person name="Pandit P.S."/>
            <person name="Dhakephalkar P.K."/>
            <person name="Pore S."/>
            <person name="Arora P."/>
            <person name="Kapse N."/>
        </authorList>
    </citation>
    <scope>NUCLEOTIDE SEQUENCE [LARGE SCALE GENOMIC DNA]</scope>
    <source>
        <strain evidence="1 2">Sn10-6</strain>
    </source>
</reference>
<evidence type="ECO:0000313" key="1">
    <source>
        <dbReference type="EMBL" id="KJV07998.1"/>
    </source>
</evidence>
<dbReference type="AlphaFoldDB" id="A0A0F3IN62"/>
<organism evidence="1 2">
    <name type="scientific">Methylocucumis oryzae</name>
    <dbReference type="NCBI Taxonomy" id="1632867"/>
    <lineage>
        <taxon>Bacteria</taxon>
        <taxon>Pseudomonadati</taxon>
        <taxon>Pseudomonadota</taxon>
        <taxon>Gammaproteobacteria</taxon>
        <taxon>Methylococcales</taxon>
        <taxon>Methylococcaceae</taxon>
        <taxon>Methylocucumis</taxon>
    </lineage>
</organism>
<name>A0A0F3IN62_9GAMM</name>
<dbReference type="Proteomes" id="UP000033684">
    <property type="component" value="Unassembled WGS sequence"/>
</dbReference>
<protein>
    <submittedName>
        <fullName evidence="1">Uncharacterized protein</fullName>
    </submittedName>
</protein>
<accession>A0A0F3IN62</accession>
<sequence>MKIIAQIPTSRRVGQGWSQEVTELLEVEVKGVCRHRCDAYRKRYYYDADVIPPPQILPDTVRMSMYRHKEGLFRVQVNRTLNKKWKPPKFEDGVNYVDV</sequence>
<comment type="caution">
    <text evidence="1">The sequence shown here is derived from an EMBL/GenBank/DDBJ whole genome shotgun (WGS) entry which is preliminary data.</text>
</comment>